<evidence type="ECO:0000256" key="13">
    <source>
        <dbReference type="ARBA" id="ARBA00022840"/>
    </source>
</evidence>
<dbReference type="Gene3D" id="3.30.565.10">
    <property type="entry name" value="Histidine kinase-like ATPase, C-terminal domain"/>
    <property type="match status" value="1"/>
</dbReference>
<keyword evidence="6" id="KW-0004">4Fe-4S</keyword>
<dbReference type="PANTHER" id="PTHR24421:SF10">
    <property type="entry name" value="NITRATE_NITRITE SENSOR PROTEIN NARQ"/>
    <property type="match status" value="1"/>
</dbReference>
<evidence type="ECO:0000313" key="23">
    <source>
        <dbReference type="Proteomes" id="UP001501508"/>
    </source>
</evidence>
<comment type="subcellular location">
    <subcellularLocation>
        <location evidence="3">Cytoplasm</location>
    </subcellularLocation>
</comment>
<keyword evidence="19" id="KW-0472">Membrane</keyword>
<evidence type="ECO:0000256" key="8">
    <source>
        <dbReference type="ARBA" id="ARBA00022553"/>
    </source>
</evidence>
<evidence type="ECO:0000256" key="2">
    <source>
        <dbReference type="ARBA" id="ARBA00001966"/>
    </source>
</evidence>
<evidence type="ECO:0000256" key="10">
    <source>
        <dbReference type="ARBA" id="ARBA00022723"/>
    </source>
</evidence>
<evidence type="ECO:0000256" key="18">
    <source>
        <dbReference type="ARBA" id="ARBA00030800"/>
    </source>
</evidence>
<dbReference type="EC" id="2.7.13.3" evidence="4"/>
<dbReference type="PROSITE" id="PS50109">
    <property type="entry name" value="HIS_KIN"/>
    <property type="match status" value="1"/>
</dbReference>
<dbReference type="RefSeq" id="WP_345027241.1">
    <property type="nucleotide sequence ID" value="NZ_BAABEY010000012.1"/>
</dbReference>
<comment type="catalytic activity">
    <reaction evidence="1">
        <text>ATP + protein L-histidine = ADP + protein N-phospho-L-histidine.</text>
        <dbReference type="EC" id="2.7.13.3"/>
    </reaction>
</comment>
<gene>
    <name evidence="22" type="ORF">GCM10023091_11750</name>
</gene>
<evidence type="ECO:0000313" key="22">
    <source>
        <dbReference type="EMBL" id="GAA4435399.1"/>
    </source>
</evidence>
<evidence type="ECO:0000256" key="3">
    <source>
        <dbReference type="ARBA" id="ARBA00004496"/>
    </source>
</evidence>
<dbReference type="SMART" id="SM00387">
    <property type="entry name" value="HATPase_c"/>
    <property type="match status" value="1"/>
</dbReference>
<comment type="cofactor">
    <cofactor evidence="2">
        <name>[4Fe-4S] cluster</name>
        <dbReference type="ChEBI" id="CHEBI:49883"/>
    </cofactor>
</comment>
<evidence type="ECO:0000256" key="4">
    <source>
        <dbReference type="ARBA" id="ARBA00012438"/>
    </source>
</evidence>
<keyword evidence="7" id="KW-0963">Cytoplasm</keyword>
<keyword evidence="12" id="KW-0418">Kinase</keyword>
<keyword evidence="16" id="KW-0411">Iron-sulfur</keyword>
<keyword evidence="19" id="KW-1133">Transmembrane helix</keyword>
<dbReference type="PANTHER" id="PTHR24421">
    <property type="entry name" value="NITRATE/NITRITE SENSOR PROTEIN NARX-RELATED"/>
    <property type="match status" value="1"/>
</dbReference>
<feature type="domain" description="Histidine kinase" evidence="21">
    <location>
        <begin position="68"/>
        <end position="266"/>
    </location>
</feature>
<dbReference type="Gene3D" id="1.20.5.1930">
    <property type="match status" value="1"/>
</dbReference>
<sequence>MIEQNQIAIGILFGFLSMLLMAGFIVVFAIQYQRRQMKQEKELGDVQREYQKSLLETALDSEEAERRRMAGELHDDIGVMLSLTKMSVNQLQQGLGATSEDNKEMVLKIRGLLDETMTNVRRISKALVPTTLEQFGLEAAVEDLIVKFSGMDGTRVRLIENGQQIPRLAPKTELTLFRVIQELVNNALKHANASTIGIEIYSQSQRIWVRVRDNGSGFDADAARISKSSGLGLKNIESRLSILNGSAKYERMGEGTSVVVSVPLVSREETGA</sequence>
<keyword evidence="14" id="KW-0408">Iron</keyword>
<evidence type="ECO:0000256" key="7">
    <source>
        <dbReference type="ARBA" id="ARBA00022490"/>
    </source>
</evidence>
<evidence type="ECO:0000256" key="15">
    <source>
        <dbReference type="ARBA" id="ARBA00023012"/>
    </source>
</evidence>
<feature type="domain" description="PLAT" evidence="20">
    <location>
        <begin position="236"/>
        <end position="272"/>
    </location>
</feature>
<dbReference type="Proteomes" id="UP001501508">
    <property type="component" value="Unassembled WGS sequence"/>
</dbReference>
<proteinExistence type="predicted"/>
<keyword evidence="19" id="KW-0812">Transmembrane</keyword>
<evidence type="ECO:0000256" key="19">
    <source>
        <dbReference type="SAM" id="Phobius"/>
    </source>
</evidence>
<organism evidence="22 23">
    <name type="scientific">Ravibacter arvi</name>
    <dbReference type="NCBI Taxonomy" id="2051041"/>
    <lineage>
        <taxon>Bacteria</taxon>
        <taxon>Pseudomonadati</taxon>
        <taxon>Bacteroidota</taxon>
        <taxon>Cytophagia</taxon>
        <taxon>Cytophagales</taxon>
        <taxon>Spirosomataceae</taxon>
        <taxon>Ravibacter</taxon>
    </lineage>
</organism>
<dbReference type="InterPro" id="IPR036890">
    <property type="entry name" value="HATPase_C_sf"/>
</dbReference>
<evidence type="ECO:0000256" key="14">
    <source>
        <dbReference type="ARBA" id="ARBA00023004"/>
    </source>
</evidence>
<comment type="function">
    <text evidence="17">Member of the two-component regulatory system NreB/NreC involved in the control of dissimilatory nitrate/nitrite reduction in response to oxygen. NreB functions as a direct oxygen sensor histidine kinase which is autophosphorylated, in the absence of oxygen, probably at the conserved histidine residue, and transfers its phosphate group probably to a conserved aspartate residue of NreC. NreB/NreC activates the expression of the nitrate (narGHJI) and nitrite (nir) reductase operons, as well as the putative nitrate transporter gene narT.</text>
</comment>
<keyword evidence="11" id="KW-0547">Nucleotide-binding</keyword>
<dbReference type="SUPFAM" id="SSF55874">
    <property type="entry name" value="ATPase domain of HSP90 chaperone/DNA topoisomerase II/histidine kinase"/>
    <property type="match status" value="1"/>
</dbReference>
<dbReference type="EMBL" id="BAABEY010000012">
    <property type="protein sequence ID" value="GAA4435399.1"/>
    <property type="molecule type" value="Genomic_DNA"/>
</dbReference>
<dbReference type="InterPro" id="IPR003594">
    <property type="entry name" value="HATPase_dom"/>
</dbReference>
<dbReference type="CDD" id="cd16917">
    <property type="entry name" value="HATPase_UhpB-NarQ-NarX-like"/>
    <property type="match status" value="1"/>
</dbReference>
<keyword evidence="13" id="KW-0067">ATP-binding</keyword>
<evidence type="ECO:0000256" key="6">
    <source>
        <dbReference type="ARBA" id="ARBA00022485"/>
    </source>
</evidence>
<dbReference type="InterPro" id="IPR004358">
    <property type="entry name" value="Sig_transdc_His_kin-like_C"/>
</dbReference>
<reference evidence="23" key="1">
    <citation type="journal article" date="2019" name="Int. J. Syst. Evol. Microbiol.">
        <title>The Global Catalogue of Microorganisms (GCM) 10K type strain sequencing project: providing services to taxonomists for standard genome sequencing and annotation.</title>
        <authorList>
            <consortium name="The Broad Institute Genomics Platform"/>
            <consortium name="The Broad Institute Genome Sequencing Center for Infectious Disease"/>
            <person name="Wu L."/>
            <person name="Ma J."/>
        </authorList>
    </citation>
    <scope>NUCLEOTIDE SEQUENCE [LARGE SCALE GENOMIC DNA]</scope>
    <source>
        <strain evidence="23">JCM 31920</strain>
    </source>
</reference>
<dbReference type="InterPro" id="IPR005467">
    <property type="entry name" value="His_kinase_dom"/>
</dbReference>
<evidence type="ECO:0000256" key="1">
    <source>
        <dbReference type="ARBA" id="ARBA00000085"/>
    </source>
</evidence>
<feature type="transmembrane region" description="Helical" evidence="19">
    <location>
        <begin position="6"/>
        <end position="30"/>
    </location>
</feature>
<keyword evidence="23" id="KW-1185">Reference proteome</keyword>
<evidence type="ECO:0000256" key="11">
    <source>
        <dbReference type="ARBA" id="ARBA00022741"/>
    </source>
</evidence>
<keyword evidence="10" id="KW-0479">Metal-binding</keyword>
<evidence type="ECO:0000256" key="16">
    <source>
        <dbReference type="ARBA" id="ARBA00023014"/>
    </source>
</evidence>
<evidence type="ECO:0000256" key="5">
    <source>
        <dbReference type="ARBA" id="ARBA00017322"/>
    </source>
</evidence>
<evidence type="ECO:0000259" key="20">
    <source>
        <dbReference type="PROSITE" id="PS50095"/>
    </source>
</evidence>
<dbReference type="InterPro" id="IPR050482">
    <property type="entry name" value="Sensor_HK_TwoCompSys"/>
</dbReference>
<dbReference type="Pfam" id="PF02518">
    <property type="entry name" value="HATPase_c"/>
    <property type="match status" value="1"/>
</dbReference>
<keyword evidence="9" id="KW-0808">Transferase</keyword>
<dbReference type="PROSITE" id="PS50095">
    <property type="entry name" value="PLAT"/>
    <property type="match status" value="1"/>
</dbReference>
<comment type="caution">
    <text evidence="22">The sequence shown here is derived from an EMBL/GenBank/DDBJ whole genome shotgun (WGS) entry which is preliminary data.</text>
</comment>
<evidence type="ECO:0000259" key="21">
    <source>
        <dbReference type="PROSITE" id="PS50109"/>
    </source>
</evidence>
<accession>A0ABP8LTR3</accession>
<evidence type="ECO:0000256" key="12">
    <source>
        <dbReference type="ARBA" id="ARBA00022777"/>
    </source>
</evidence>
<name>A0ABP8LTR3_9BACT</name>
<dbReference type="InterPro" id="IPR001024">
    <property type="entry name" value="PLAT/LH2_dom"/>
</dbReference>
<dbReference type="InterPro" id="IPR011712">
    <property type="entry name" value="Sig_transdc_His_kin_sub3_dim/P"/>
</dbReference>
<dbReference type="PRINTS" id="PR00344">
    <property type="entry name" value="BCTRLSENSOR"/>
</dbReference>
<keyword evidence="15" id="KW-0902">Two-component regulatory system</keyword>
<keyword evidence="8" id="KW-0597">Phosphoprotein</keyword>
<evidence type="ECO:0000256" key="9">
    <source>
        <dbReference type="ARBA" id="ARBA00022679"/>
    </source>
</evidence>
<protein>
    <recommendedName>
        <fullName evidence="5">Oxygen sensor histidine kinase NreB</fullName>
        <ecNumber evidence="4">2.7.13.3</ecNumber>
    </recommendedName>
    <alternativeName>
        <fullName evidence="18">Nitrogen regulation protein B</fullName>
    </alternativeName>
</protein>
<evidence type="ECO:0000256" key="17">
    <source>
        <dbReference type="ARBA" id="ARBA00024827"/>
    </source>
</evidence>
<dbReference type="Pfam" id="PF07730">
    <property type="entry name" value="HisKA_3"/>
    <property type="match status" value="1"/>
</dbReference>